<sequence length="230" mass="25465">MHQLTGTIVFALALLFLNVTNGLRYAVDSSALVSVDIYRKAKGQGFKKAIIRGYQEACSKGGQVDPMFVKSYSNARAAGYTDIDMYWFPCSGANNNCKSFDTQLSEIASVFQANSMEIGRIWVDIEWDTRYCNNWNYGAANNLVVARELIKAIQVSGFKYGIYSSPGEWANIFGSRGVVLDNTAPLWFATFNNVETLTLTTPFGGWTSAIGHQYIDKSASGLFDLNVFED</sequence>
<evidence type="ECO:0000256" key="2">
    <source>
        <dbReference type="ARBA" id="ARBA00022729"/>
    </source>
</evidence>
<evidence type="ECO:0000256" key="3">
    <source>
        <dbReference type="SAM" id="SignalP"/>
    </source>
</evidence>
<dbReference type="Gene3D" id="3.20.20.80">
    <property type="entry name" value="Glycosidases"/>
    <property type="match status" value="1"/>
</dbReference>
<dbReference type="EMBL" id="JAABOA010001159">
    <property type="protein sequence ID" value="KAF9582153.1"/>
    <property type="molecule type" value="Genomic_DNA"/>
</dbReference>
<keyword evidence="2 3" id="KW-0732">Signal</keyword>
<dbReference type="PROSITE" id="PS51904">
    <property type="entry name" value="GLYCOSYL_HYDROL_F25_2"/>
    <property type="match status" value="1"/>
</dbReference>
<dbReference type="Proteomes" id="UP000780801">
    <property type="component" value="Unassembled WGS sequence"/>
</dbReference>
<dbReference type="SUPFAM" id="SSF51445">
    <property type="entry name" value="(Trans)glycosidases"/>
    <property type="match status" value="1"/>
</dbReference>
<proteinExistence type="inferred from homology"/>
<dbReference type="PANTHER" id="PTHR23208:SF36">
    <property type="entry name" value="LYSOZYME-RELATED"/>
    <property type="match status" value="1"/>
</dbReference>
<evidence type="ECO:0000256" key="1">
    <source>
        <dbReference type="ARBA" id="ARBA00010646"/>
    </source>
</evidence>
<dbReference type="InterPro" id="IPR051595">
    <property type="entry name" value="GH25_Enzymes"/>
</dbReference>
<gene>
    <name evidence="4" type="ORF">BGW38_000572</name>
</gene>
<dbReference type="OrthoDB" id="2251794at2759"/>
<evidence type="ECO:0008006" key="6">
    <source>
        <dbReference type="Google" id="ProtNLM"/>
    </source>
</evidence>
<dbReference type="InterPro" id="IPR002053">
    <property type="entry name" value="Glyco_hydro_25"/>
</dbReference>
<dbReference type="PANTHER" id="PTHR23208">
    <property type="entry name" value="LYSOZYME PROTEIN"/>
    <property type="match status" value="1"/>
</dbReference>
<feature type="chain" id="PRO_5040161196" description="Glycosyl hydrolase family 25" evidence="3">
    <location>
        <begin position="23"/>
        <end position="230"/>
    </location>
</feature>
<evidence type="ECO:0000313" key="5">
    <source>
        <dbReference type="Proteomes" id="UP000780801"/>
    </source>
</evidence>
<dbReference type="AlphaFoldDB" id="A0A9P6FUM8"/>
<comment type="similarity">
    <text evidence="1">Belongs to the glycosyl hydrolase 25 family.</text>
</comment>
<accession>A0A9P6FUM8</accession>
<dbReference type="InterPro" id="IPR017853">
    <property type="entry name" value="GH"/>
</dbReference>
<feature type="signal peptide" evidence="3">
    <location>
        <begin position="1"/>
        <end position="22"/>
    </location>
</feature>
<evidence type="ECO:0000313" key="4">
    <source>
        <dbReference type="EMBL" id="KAF9582153.1"/>
    </source>
</evidence>
<protein>
    <recommendedName>
        <fullName evidence="6">Glycosyl hydrolase family 25</fullName>
    </recommendedName>
</protein>
<dbReference type="GO" id="GO:0003796">
    <property type="term" value="F:lysozyme activity"/>
    <property type="evidence" value="ECO:0007669"/>
    <property type="project" value="InterPro"/>
</dbReference>
<comment type="caution">
    <text evidence="4">The sequence shown here is derived from an EMBL/GenBank/DDBJ whole genome shotgun (WGS) entry which is preliminary data.</text>
</comment>
<organism evidence="4 5">
    <name type="scientific">Lunasporangiospora selenospora</name>
    <dbReference type="NCBI Taxonomy" id="979761"/>
    <lineage>
        <taxon>Eukaryota</taxon>
        <taxon>Fungi</taxon>
        <taxon>Fungi incertae sedis</taxon>
        <taxon>Mucoromycota</taxon>
        <taxon>Mortierellomycotina</taxon>
        <taxon>Mortierellomycetes</taxon>
        <taxon>Mortierellales</taxon>
        <taxon>Mortierellaceae</taxon>
        <taxon>Lunasporangiospora</taxon>
    </lineage>
</organism>
<name>A0A9P6FUM8_9FUNG</name>
<reference evidence="4" key="1">
    <citation type="journal article" date="2020" name="Fungal Divers.">
        <title>Resolving the Mortierellaceae phylogeny through synthesis of multi-gene phylogenetics and phylogenomics.</title>
        <authorList>
            <person name="Vandepol N."/>
            <person name="Liber J."/>
            <person name="Desiro A."/>
            <person name="Na H."/>
            <person name="Kennedy M."/>
            <person name="Barry K."/>
            <person name="Grigoriev I.V."/>
            <person name="Miller A.N."/>
            <person name="O'Donnell K."/>
            <person name="Stajich J.E."/>
            <person name="Bonito G."/>
        </authorList>
    </citation>
    <scope>NUCLEOTIDE SEQUENCE</scope>
    <source>
        <strain evidence="4">KOD1015</strain>
    </source>
</reference>
<dbReference type="GO" id="GO:0016998">
    <property type="term" value="P:cell wall macromolecule catabolic process"/>
    <property type="evidence" value="ECO:0007669"/>
    <property type="project" value="InterPro"/>
</dbReference>
<keyword evidence="5" id="KW-1185">Reference proteome</keyword>
<dbReference type="GO" id="GO:0009253">
    <property type="term" value="P:peptidoglycan catabolic process"/>
    <property type="evidence" value="ECO:0007669"/>
    <property type="project" value="InterPro"/>
</dbReference>
<dbReference type="GO" id="GO:0007165">
    <property type="term" value="P:signal transduction"/>
    <property type="evidence" value="ECO:0007669"/>
    <property type="project" value="TreeGrafter"/>
</dbReference>